<evidence type="ECO:0000256" key="7">
    <source>
        <dbReference type="ARBA" id="ARBA00023288"/>
    </source>
</evidence>
<keyword evidence="4 11" id="KW-1133">Transmembrane helix</keyword>
<evidence type="ECO:0000256" key="2">
    <source>
        <dbReference type="ARBA" id="ARBA00022679"/>
    </source>
</evidence>
<protein>
    <recommendedName>
        <fullName evidence="11">Palmitoyltransferase</fullName>
        <ecNumber evidence="11">2.3.1.225</ecNumber>
    </recommendedName>
</protein>
<evidence type="ECO:0000256" key="4">
    <source>
        <dbReference type="ARBA" id="ARBA00022989"/>
    </source>
</evidence>
<dbReference type="PROSITE" id="PS51257">
    <property type="entry name" value="PROKAR_LIPOPROTEIN"/>
    <property type="match status" value="1"/>
</dbReference>
<evidence type="ECO:0000256" key="12">
    <source>
        <dbReference type="SAM" id="MobiDB-lite"/>
    </source>
</evidence>
<keyword evidence="7" id="KW-0449">Lipoprotein</keyword>
<dbReference type="EMBL" id="GG663381">
    <property type="protein sequence ID" value="EEH02825.1"/>
    <property type="molecule type" value="Genomic_DNA"/>
</dbReference>
<comment type="domain">
    <text evidence="11">The DHHC domain is required for palmitoyltransferase activity.</text>
</comment>
<name>C0P0K5_AJECG</name>
<feature type="domain" description="Palmitoyltransferase DHHC" evidence="13">
    <location>
        <begin position="164"/>
        <end position="282"/>
    </location>
</feature>
<gene>
    <name evidence="14" type="ORF">HCBG_08935</name>
</gene>
<keyword evidence="5 11" id="KW-0472">Membrane</keyword>
<dbReference type="InParanoid" id="C0P0K5"/>
<dbReference type="GO" id="GO:0005783">
    <property type="term" value="C:endoplasmic reticulum"/>
    <property type="evidence" value="ECO:0007669"/>
    <property type="project" value="TreeGrafter"/>
</dbReference>
<dbReference type="GO" id="GO:0005794">
    <property type="term" value="C:Golgi apparatus"/>
    <property type="evidence" value="ECO:0007669"/>
    <property type="project" value="TreeGrafter"/>
</dbReference>
<dbReference type="GO" id="GO:0019706">
    <property type="term" value="F:protein-cysteine S-palmitoyltransferase activity"/>
    <property type="evidence" value="ECO:0007669"/>
    <property type="project" value="UniProtKB-EC"/>
</dbReference>
<feature type="transmembrane region" description="Helical" evidence="11">
    <location>
        <begin position="52"/>
        <end position="74"/>
    </location>
</feature>
<dbReference type="PROSITE" id="PS50216">
    <property type="entry name" value="DHHC"/>
    <property type="match status" value="1"/>
</dbReference>
<feature type="transmembrane region" description="Helical" evidence="11">
    <location>
        <begin position="244"/>
        <end position="265"/>
    </location>
</feature>
<keyword evidence="15" id="KW-1185">Reference proteome</keyword>
<dbReference type="EC" id="2.3.1.225" evidence="11"/>
<feature type="transmembrane region" description="Helical" evidence="11">
    <location>
        <begin position="12"/>
        <end position="32"/>
    </location>
</feature>
<comment type="subcellular location">
    <subcellularLocation>
        <location evidence="1">Membrane</location>
        <topology evidence="1">Multi-pass membrane protein</topology>
    </subcellularLocation>
</comment>
<evidence type="ECO:0000256" key="5">
    <source>
        <dbReference type="ARBA" id="ARBA00023136"/>
    </source>
</evidence>
<comment type="catalytic activity">
    <reaction evidence="10 11">
        <text>L-cysteinyl-[protein] + hexadecanoyl-CoA = S-hexadecanoyl-L-cysteinyl-[protein] + CoA</text>
        <dbReference type="Rhea" id="RHEA:36683"/>
        <dbReference type="Rhea" id="RHEA-COMP:10131"/>
        <dbReference type="Rhea" id="RHEA-COMP:11032"/>
        <dbReference type="ChEBI" id="CHEBI:29950"/>
        <dbReference type="ChEBI" id="CHEBI:57287"/>
        <dbReference type="ChEBI" id="CHEBI:57379"/>
        <dbReference type="ChEBI" id="CHEBI:74151"/>
        <dbReference type="EC" id="2.3.1.225"/>
    </reaction>
</comment>
<evidence type="ECO:0000256" key="3">
    <source>
        <dbReference type="ARBA" id="ARBA00022692"/>
    </source>
</evidence>
<proteinExistence type="inferred from homology"/>
<dbReference type="GeneID" id="69041951"/>
<evidence type="ECO:0000256" key="9">
    <source>
        <dbReference type="ARBA" id="ARBA00038298"/>
    </source>
</evidence>
<feature type="compositionally biased region" description="Polar residues" evidence="12">
    <location>
        <begin position="477"/>
        <end position="502"/>
    </location>
</feature>
<dbReference type="RefSeq" id="XP_045283306.1">
    <property type="nucleotide sequence ID" value="XM_045435984.1"/>
</dbReference>
<sequence length="502" mass="56101">MACDPKAANLAVSRVIPVLLGLILIYACWTFTRSLCIEYLLDSTTSSRNPRIGVTIGLLVAFYILLIALLVSYLRLLVALIWNPDYIPRGPQYVESLVEAKSSKRRSKSRRRRERNSNKGIKDEEWHGLGAAFRRPAESAYPVGASGLEAFYLKDVFVCKEDGRPAWCSTCYQFKADRAHHCREVGRCIRKMDHFCPWVGGVVSESSFKFFIQFLFYALLFTTFNLVVFAIFVAERREETGTLIAHWIVVLGLGTLFGLLSLGILGSSIQLACINSSTIESLDRRTKVWTLAILIPPSIKFNGGGTEAQAAPNFPIVSFSSPFGVFSPPQNTSDIDGPDLVRRDFAILHTKPGENPWDLGSPLENFKEVMGYSFLDWFSPLKNSPCTDHNSQESAFRLGPVVRRLRREAGLESCDDGGELTSHNEAHRNRDRRINGEPNKVLKTPSSHKPRKIEQKARPIQKPPNTHRGKNIRHEQNPSGSFGDNNDSIILPSSTAAASDFQ</sequence>
<evidence type="ECO:0000259" key="13">
    <source>
        <dbReference type="Pfam" id="PF01529"/>
    </source>
</evidence>
<dbReference type="InterPro" id="IPR039859">
    <property type="entry name" value="PFA4/ZDH16/20/ERF2-like"/>
</dbReference>
<reference evidence="14" key="1">
    <citation type="submission" date="2009-02" db="EMBL/GenBank/DDBJ databases">
        <title>The Genome Sequence of Ajellomyces capsulatus strain G186AR.</title>
        <authorList>
            <consortium name="The Broad Institute Genome Sequencing Platform"/>
            <person name="Champion M."/>
            <person name="Cuomo C."/>
            <person name="Ma L.-J."/>
            <person name="Henn M.R."/>
            <person name="Sil A."/>
            <person name="Goldman B."/>
            <person name="Young S.K."/>
            <person name="Kodira C.D."/>
            <person name="Zeng Q."/>
            <person name="Koehrsen M."/>
            <person name="Alvarado L."/>
            <person name="Berlin A."/>
            <person name="Borenstein D."/>
            <person name="Chen Z."/>
            <person name="Engels R."/>
            <person name="Freedman E."/>
            <person name="Gellesch M."/>
            <person name="Goldberg J."/>
            <person name="Griggs A."/>
            <person name="Gujja S."/>
            <person name="Heiman D."/>
            <person name="Hepburn T."/>
            <person name="Howarth C."/>
            <person name="Jen D."/>
            <person name="Larson L."/>
            <person name="Lewis B."/>
            <person name="Mehta T."/>
            <person name="Park D."/>
            <person name="Pearson M."/>
            <person name="Roberts A."/>
            <person name="Saif S."/>
            <person name="Shea T."/>
            <person name="Shenoy N."/>
            <person name="Sisk P."/>
            <person name="Stolte C."/>
            <person name="Sykes S."/>
            <person name="Walk T."/>
            <person name="White J."/>
            <person name="Yandava C."/>
            <person name="Klein B."/>
            <person name="McEwen J.G."/>
            <person name="Puccia R."/>
            <person name="Goldman G.H."/>
            <person name="Felipe M.S."/>
            <person name="Nino-Vega G."/>
            <person name="San-Blas G."/>
            <person name="Taylor J."/>
            <person name="Mendoza L."/>
            <person name="Galagan J."/>
            <person name="Nusbaum C."/>
            <person name="Birren B."/>
        </authorList>
    </citation>
    <scope>NUCLEOTIDE SEQUENCE</scope>
    <source>
        <strain evidence="14">G186AR</strain>
    </source>
</reference>
<evidence type="ECO:0000256" key="6">
    <source>
        <dbReference type="ARBA" id="ARBA00023139"/>
    </source>
</evidence>
<evidence type="ECO:0000313" key="15">
    <source>
        <dbReference type="Proteomes" id="UP000001631"/>
    </source>
</evidence>
<dbReference type="VEuPathDB" id="FungiDB:I7I50_05322"/>
<dbReference type="PANTHER" id="PTHR22883:SF23">
    <property type="entry name" value="PALMITOYLTRANSFERASE ZDHHC6"/>
    <property type="match status" value="1"/>
</dbReference>
<dbReference type="GO" id="GO:0016020">
    <property type="term" value="C:membrane"/>
    <property type="evidence" value="ECO:0007669"/>
    <property type="project" value="UniProtKB-SubCell"/>
</dbReference>
<evidence type="ECO:0000256" key="11">
    <source>
        <dbReference type="RuleBase" id="RU079119"/>
    </source>
</evidence>
<dbReference type="HOGENOM" id="CLU_034009_0_0_1"/>
<dbReference type="STRING" id="447093.C0P0K5"/>
<feature type="region of interest" description="Disordered" evidence="12">
    <location>
        <begin position="413"/>
        <end position="502"/>
    </location>
</feature>
<accession>C0P0K5</accession>
<dbReference type="AlphaFoldDB" id="C0P0K5"/>
<evidence type="ECO:0000256" key="8">
    <source>
        <dbReference type="ARBA" id="ARBA00023315"/>
    </source>
</evidence>
<keyword evidence="2 11" id="KW-0808">Transferase</keyword>
<evidence type="ECO:0000256" key="10">
    <source>
        <dbReference type="ARBA" id="ARBA00048048"/>
    </source>
</evidence>
<dbReference type="InterPro" id="IPR001594">
    <property type="entry name" value="Palmitoyltrfase_DHHC"/>
</dbReference>
<dbReference type="Proteomes" id="UP000001631">
    <property type="component" value="Unassembled WGS sequence"/>
</dbReference>
<keyword evidence="3 11" id="KW-0812">Transmembrane</keyword>
<dbReference type="PANTHER" id="PTHR22883">
    <property type="entry name" value="ZINC FINGER DHHC DOMAIN CONTAINING PROTEIN"/>
    <property type="match status" value="1"/>
</dbReference>
<dbReference type="FunCoup" id="C0P0K5">
    <property type="interactions" value="835"/>
</dbReference>
<evidence type="ECO:0000256" key="1">
    <source>
        <dbReference type="ARBA" id="ARBA00004141"/>
    </source>
</evidence>
<dbReference type="GO" id="GO:0006612">
    <property type="term" value="P:protein targeting to membrane"/>
    <property type="evidence" value="ECO:0007669"/>
    <property type="project" value="TreeGrafter"/>
</dbReference>
<organism evidence="14 15">
    <name type="scientific">Ajellomyces capsulatus (strain G186AR / H82 / ATCC MYA-2454 / RMSCC 2432)</name>
    <name type="common">Darling's disease fungus</name>
    <name type="synonym">Histoplasma capsulatum</name>
    <dbReference type="NCBI Taxonomy" id="447093"/>
    <lineage>
        <taxon>Eukaryota</taxon>
        <taxon>Fungi</taxon>
        <taxon>Dikarya</taxon>
        <taxon>Ascomycota</taxon>
        <taxon>Pezizomycotina</taxon>
        <taxon>Eurotiomycetes</taxon>
        <taxon>Eurotiomycetidae</taxon>
        <taxon>Onygenales</taxon>
        <taxon>Ajellomycetaceae</taxon>
        <taxon>Histoplasma</taxon>
    </lineage>
</organism>
<evidence type="ECO:0000313" key="14">
    <source>
        <dbReference type="EMBL" id="EEH02825.1"/>
    </source>
</evidence>
<feature type="compositionally biased region" description="Basic and acidic residues" evidence="12">
    <location>
        <begin position="422"/>
        <end position="435"/>
    </location>
</feature>
<dbReference type="Pfam" id="PF01529">
    <property type="entry name" value="DHHC"/>
    <property type="match status" value="1"/>
</dbReference>
<keyword evidence="6" id="KW-0564">Palmitate</keyword>
<keyword evidence="8 11" id="KW-0012">Acyltransferase</keyword>
<comment type="similarity">
    <text evidence="9">Belongs to the DHHC palmitoyltransferase family. PFA5 subfamily.</text>
</comment>
<feature type="transmembrane region" description="Helical" evidence="11">
    <location>
        <begin position="214"/>
        <end position="232"/>
    </location>
</feature>